<protein>
    <submittedName>
        <fullName evidence="1">Glycoside hydrolase family 63 protein</fullName>
    </submittedName>
</protein>
<evidence type="ECO:0000313" key="1">
    <source>
        <dbReference type="EMBL" id="KAI0085461.1"/>
    </source>
</evidence>
<keyword evidence="1" id="KW-0378">Hydrolase</keyword>
<reference evidence="1" key="1">
    <citation type="journal article" date="2021" name="Environ. Microbiol.">
        <title>Gene family expansions and transcriptome signatures uncover fungal adaptations to wood decay.</title>
        <authorList>
            <person name="Hage H."/>
            <person name="Miyauchi S."/>
            <person name="Viragh M."/>
            <person name="Drula E."/>
            <person name="Min B."/>
            <person name="Chaduli D."/>
            <person name="Navarro D."/>
            <person name="Favel A."/>
            <person name="Norest M."/>
            <person name="Lesage-Meessen L."/>
            <person name="Balint B."/>
            <person name="Merenyi Z."/>
            <person name="de Eugenio L."/>
            <person name="Morin E."/>
            <person name="Martinez A.T."/>
            <person name="Baldrian P."/>
            <person name="Stursova M."/>
            <person name="Martinez M.J."/>
            <person name="Novotny C."/>
            <person name="Magnuson J.K."/>
            <person name="Spatafora J.W."/>
            <person name="Maurice S."/>
            <person name="Pangilinan J."/>
            <person name="Andreopoulos W."/>
            <person name="LaButti K."/>
            <person name="Hundley H."/>
            <person name="Na H."/>
            <person name="Kuo A."/>
            <person name="Barry K."/>
            <person name="Lipzen A."/>
            <person name="Henrissat B."/>
            <person name="Riley R."/>
            <person name="Ahrendt S."/>
            <person name="Nagy L.G."/>
            <person name="Grigoriev I.V."/>
            <person name="Martin F."/>
            <person name="Rosso M.N."/>
        </authorList>
    </citation>
    <scope>NUCLEOTIDE SEQUENCE</scope>
    <source>
        <strain evidence="1">CBS 384.51</strain>
    </source>
</reference>
<proteinExistence type="predicted"/>
<organism evidence="1 2">
    <name type="scientific">Irpex rosettiformis</name>
    <dbReference type="NCBI Taxonomy" id="378272"/>
    <lineage>
        <taxon>Eukaryota</taxon>
        <taxon>Fungi</taxon>
        <taxon>Dikarya</taxon>
        <taxon>Basidiomycota</taxon>
        <taxon>Agaricomycotina</taxon>
        <taxon>Agaricomycetes</taxon>
        <taxon>Polyporales</taxon>
        <taxon>Irpicaceae</taxon>
        <taxon>Irpex</taxon>
    </lineage>
</organism>
<dbReference type="EMBL" id="MU274931">
    <property type="protein sequence ID" value="KAI0085461.1"/>
    <property type="molecule type" value="Genomic_DNA"/>
</dbReference>
<sequence length="807" mass="92005">MRPLLFLSLVLPLISAGAKESDDLLWGAYRPGLYFGLRPQLPQSLMTGLLWFGVQDYQSFLKTRHACDQGDGLTGYSWTEYDAREGGTQVIEDTPNNVRLTTQLLKVPGGSHGGSWAARVKGEPIDQTKPSRISTIFYMGIDGLGSLDMETDEKENGLDGPVVYSGSAVQLDEFTIRIVDGPSNTYITEGQHSDAFRNRAGKTHFAGFRVSEGTIWRAKDHIASSILNYAKEAIAPYQDPEDPTRVPPDPSFTLQLPDEVLGGSRLHALQKSFDGPFQFDIFFESGSAKQKLTSEILDKGIDELSRSYNKRFDKVFPMPSNYKTDDVKSLKDFSKAITSNLIGGVGYFYGTSIVDRSFSYEWDKEDDDEDEDDVAKGPQLTEPRSLLTATPSRSFFPRGFYWDEGFHLLHLGQWDNDLSLDILKDWINLIDEDGWVAREQILGEEARSRVPQEFQTQVPFWANPPTLTMAVTAFIDRLEKSERGPTDEDLGLELDGLGLGDQAPFNQPLDHDIRTRYLEDPELALSYLKSIYKPLKRHYDWFRRTQRGQIKQYGRKARSRTEAYRWRGRSQEHVLTSGMDDYPRGPPHSGELHLDLISWMAFFTKTMQDIADFVGESDDAAAFAEIYKATLDNIEDLHWNEEEKMYCDANINDEEESYHVCDRGYLSLFPFLLGLLPSDSPHLKAILDLLYDPDHLWSPYGIRSLSASHPLFGQGENYWKGPIWVQMNFLALKSLYTKYATEEGPYQELSKQIYTELRKNIIDNVFKEYKRTGYVWEQYDALTGEGRRSHPFTGWTSLVTLILSEKY</sequence>
<keyword evidence="2" id="KW-1185">Reference proteome</keyword>
<dbReference type="Proteomes" id="UP001055072">
    <property type="component" value="Unassembled WGS sequence"/>
</dbReference>
<gene>
    <name evidence="1" type="ORF">BDY19DRAFT_448592</name>
</gene>
<accession>A0ACB8TTU9</accession>
<name>A0ACB8TTU9_9APHY</name>
<comment type="caution">
    <text evidence="1">The sequence shown here is derived from an EMBL/GenBank/DDBJ whole genome shotgun (WGS) entry which is preliminary data.</text>
</comment>
<evidence type="ECO:0000313" key="2">
    <source>
        <dbReference type="Proteomes" id="UP001055072"/>
    </source>
</evidence>